<dbReference type="EMBL" id="FNBE01000007">
    <property type="protein sequence ID" value="SDF84112.1"/>
    <property type="molecule type" value="Genomic_DNA"/>
</dbReference>
<dbReference type="RefSeq" id="WP_093083061.1">
    <property type="nucleotide sequence ID" value="NZ_FNBE01000007.1"/>
</dbReference>
<feature type="compositionally biased region" description="Basic and acidic residues" evidence="1">
    <location>
        <begin position="119"/>
        <end position="129"/>
    </location>
</feature>
<dbReference type="STRING" id="366584.SAMN05216377_10781"/>
<dbReference type="Proteomes" id="UP000198967">
    <property type="component" value="Unassembled WGS sequence"/>
</dbReference>
<gene>
    <name evidence="2" type="ORF">SAMN05216377_10781</name>
</gene>
<organism evidence="2 3">
    <name type="scientific">Pseudonocardia oroxyli</name>
    <dbReference type="NCBI Taxonomy" id="366584"/>
    <lineage>
        <taxon>Bacteria</taxon>
        <taxon>Bacillati</taxon>
        <taxon>Actinomycetota</taxon>
        <taxon>Actinomycetes</taxon>
        <taxon>Pseudonocardiales</taxon>
        <taxon>Pseudonocardiaceae</taxon>
        <taxon>Pseudonocardia</taxon>
    </lineage>
</organism>
<keyword evidence="3" id="KW-1185">Reference proteome</keyword>
<feature type="compositionally biased region" description="Polar residues" evidence="1">
    <location>
        <begin position="65"/>
        <end position="76"/>
    </location>
</feature>
<proteinExistence type="predicted"/>
<reference evidence="2 3" key="1">
    <citation type="submission" date="2016-10" db="EMBL/GenBank/DDBJ databases">
        <authorList>
            <person name="de Groot N.N."/>
        </authorList>
    </citation>
    <scope>NUCLEOTIDE SEQUENCE [LARGE SCALE GENOMIC DNA]</scope>
    <source>
        <strain evidence="2 3">CGMCC 4.3143</strain>
    </source>
</reference>
<evidence type="ECO:0000313" key="2">
    <source>
        <dbReference type="EMBL" id="SDF84112.1"/>
    </source>
</evidence>
<dbReference type="AlphaFoldDB" id="A0A1G7PCU4"/>
<name>A0A1G7PCU4_PSEOR</name>
<feature type="region of interest" description="Disordered" evidence="1">
    <location>
        <begin position="44"/>
        <end position="149"/>
    </location>
</feature>
<evidence type="ECO:0000313" key="3">
    <source>
        <dbReference type="Proteomes" id="UP000198967"/>
    </source>
</evidence>
<feature type="compositionally biased region" description="Low complexity" evidence="1">
    <location>
        <begin position="85"/>
        <end position="108"/>
    </location>
</feature>
<protein>
    <recommendedName>
        <fullName evidence="4">MucR family transcriptional regulator</fullName>
    </recommendedName>
</protein>
<dbReference type="OrthoDB" id="5189092at2"/>
<evidence type="ECO:0000256" key="1">
    <source>
        <dbReference type="SAM" id="MobiDB-lite"/>
    </source>
</evidence>
<evidence type="ECO:0008006" key="4">
    <source>
        <dbReference type="Google" id="ProtNLM"/>
    </source>
</evidence>
<sequence>MWEPVGPLPAHVYWKRRWLALLGVIGFFVASGFTAAALAALPSDPGPQDEATTPAAHRSELADPTATSLPVTTLSDPAQPDPTLSVTGVPAGTTPPSGTTAPDGTGTPLAEGTPEPTTDESKRPDDTPRESVPVLETEPAPATGPPACTNDMIAVGAEIDSPQHTVGDRPVLRLVVVNISGQACVRDLDGALQEIVVWDRPIQNRLWSSNDCVNPSTQDLRTLVPGQPVAFAVTWSGLSSNPGCTAPRTRLPAGDYTLLTRVADKISGPTFFTLAPRG</sequence>
<accession>A0A1G7PCU4</accession>
<feature type="compositionally biased region" description="Low complexity" evidence="1">
    <location>
        <begin position="136"/>
        <end position="147"/>
    </location>
</feature>